<evidence type="ECO:0000313" key="1">
    <source>
        <dbReference type="EMBL" id="GIJ61394.1"/>
    </source>
</evidence>
<dbReference type="EMBL" id="BOPG01000065">
    <property type="protein sequence ID" value="GIJ61394.1"/>
    <property type="molecule type" value="Genomic_DNA"/>
</dbReference>
<dbReference type="AlphaFoldDB" id="A0A8J3ZCC7"/>
<proteinExistence type="predicted"/>
<dbReference type="Proteomes" id="UP000612585">
    <property type="component" value="Unassembled WGS sequence"/>
</dbReference>
<gene>
    <name evidence="1" type="ORF">Vau01_089100</name>
</gene>
<keyword evidence="2" id="KW-1185">Reference proteome</keyword>
<comment type="caution">
    <text evidence="1">The sequence shown here is derived from an EMBL/GenBank/DDBJ whole genome shotgun (WGS) entry which is preliminary data.</text>
</comment>
<accession>A0A8J3ZCC7</accession>
<name>A0A8J3ZCC7_9ACTN</name>
<organism evidence="1 2">
    <name type="scientific">Virgisporangium aurantiacum</name>
    <dbReference type="NCBI Taxonomy" id="175570"/>
    <lineage>
        <taxon>Bacteria</taxon>
        <taxon>Bacillati</taxon>
        <taxon>Actinomycetota</taxon>
        <taxon>Actinomycetes</taxon>
        <taxon>Micromonosporales</taxon>
        <taxon>Micromonosporaceae</taxon>
        <taxon>Virgisporangium</taxon>
    </lineage>
</organism>
<evidence type="ECO:0000313" key="2">
    <source>
        <dbReference type="Proteomes" id="UP000612585"/>
    </source>
</evidence>
<protein>
    <submittedName>
        <fullName evidence="1">Uncharacterized protein</fullName>
    </submittedName>
</protein>
<sequence>MNVAVTVDPVTFGSRFVGTTDIDGWRIKTYRVSPASAAMVTAARRSVAATLPDRPDRVGAFGVGFLVVHLTECRLLAQLNWWVRPDELYQHTFAAPPDSPASLAPLDTAAISGICELAIAAHEGGAWRRHVIANPAGPDIETYLKDVYLGG</sequence>
<reference evidence="1" key="1">
    <citation type="submission" date="2021-01" db="EMBL/GenBank/DDBJ databases">
        <title>Whole genome shotgun sequence of Virgisporangium aurantiacum NBRC 16421.</title>
        <authorList>
            <person name="Komaki H."/>
            <person name="Tamura T."/>
        </authorList>
    </citation>
    <scope>NUCLEOTIDE SEQUENCE</scope>
    <source>
        <strain evidence="1">NBRC 16421</strain>
    </source>
</reference>